<feature type="transmembrane region" description="Helical" evidence="1">
    <location>
        <begin position="75"/>
        <end position="97"/>
    </location>
</feature>
<dbReference type="Proteomes" id="UP001328107">
    <property type="component" value="Unassembled WGS sequence"/>
</dbReference>
<evidence type="ECO:0000313" key="2">
    <source>
        <dbReference type="EMBL" id="GMR40976.1"/>
    </source>
</evidence>
<dbReference type="PANTHER" id="PTHR22941:SF26">
    <property type="entry name" value="SERPENTINE RECEPTOR, CLASS H"/>
    <property type="match status" value="1"/>
</dbReference>
<dbReference type="AlphaFoldDB" id="A0AAN4ZL22"/>
<feature type="non-terminal residue" evidence="2">
    <location>
        <position position="1"/>
    </location>
</feature>
<organism evidence="2 3">
    <name type="scientific">Pristionchus mayeri</name>
    <dbReference type="NCBI Taxonomy" id="1317129"/>
    <lineage>
        <taxon>Eukaryota</taxon>
        <taxon>Metazoa</taxon>
        <taxon>Ecdysozoa</taxon>
        <taxon>Nematoda</taxon>
        <taxon>Chromadorea</taxon>
        <taxon>Rhabditida</taxon>
        <taxon>Rhabditina</taxon>
        <taxon>Diplogasteromorpha</taxon>
        <taxon>Diplogasteroidea</taxon>
        <taxon>Neodiplogasteridae</taxon>
        <taxon>Pristionchus</taxon>
    </lineage>
</organism>
<feature type="transmembrane region" description="Helical" evidence="1">
    <location>
        <begin position="12"/>
        <end position="33"/>
    </location>
</feature>
<name>A0AAN4ZL22_9BILA</name>
<protein>
    <recommendedName>
        <fullName evidence="4">G protein-coupled receptor</fullName>
    </recommendedName>
</protein>
<keyword evidence="1" id="KW-0472">Membrane</keyword>
<keyword evidence="1" id="KW-1133">Transmembrane helix</keyword>
<sequence length="100" mass="11092">LSPATQFAISFAHHLCGVILFAVNALVCSLIYFDKDDRGKFYRKYLLSLQICSTSADLVLNVYSPIAQFNYRIVYANSSIANIVDIGTVGSLLVFLYGQM</sequence>
<dbReference type="InterPro" id="IPR053220">
    <property type="entry name" value="Nematode_rcpt-like_serp_H"/>
</dbReference>
<accession>A0AAN4ZL22</accession>
<dbReference type="Pfam" id="PF10327">
    <property type="entry name" value="7TM_GPCR_Sri"/>
    <property type="match status" value="1"/>
</dbReference>
<reference evidence="3" key="1">
    <citation type="submission" date="2022-10" db="EMBL/GenBank/DDBJ databases">
        <title>Genome assembly of Pristionchus species.</title>
        <authorList>
            <person name="Yoshida K."/>
            <person name="Sommer R.J."/>
        </authorList>
    </citation>
    <scope>NUCLEOTIDE SEQUENCE [LARGE SCALE GENOMIC DNA]</scope>
    <source>
        <strain evidence="3">RS5460</strain>
    </source>
</reference>
<evidence type="ECO:0008006" key="4">
    <source>
        <dbReference type="Google" id="ProtNLM"/>
    </source>
</evidence>
<keyword evidence="1" id="KW-0812">Transmembrane</keyword>
<dbReference type="EMBL" id="BTRK01000003">
    <property type="protein sequence ID" value="GMR40976.1"/>
    <property type="molecule type" value="Genomic_DNA"/>
</dbReference>
<evidence type="ECO:0000256" key="1">
    <source>
        <dbReference type="SAM" id="Phobius"/>
    </source>
</evidence>
<dbReference type="PANTHER" id="PTHR22941">
    <property type="entry name" value="SERPENTINE RECEPTOR"/>
    <property type="match status" value="1"/>
</dbReference>
<dbReference type="InterPro" id="IPR019429">
    <property type="entry name" value="7TM_GPCR_serpentine_rcpt_Sri"/>
</dbReference>
<evidence type="ECO:0000313" key="3">
    <source>
        <dbReference type="Proteomes" id="UP001328107"/>
    </source>
</evidence>
<feature type="non-terminal residue" evidence="2">
    <location>
        <position position="100"/>
    </location>
</feature>
<comment type="caution">
    <text evidence="2">The sequence shown here is derived from an EMBL/GenBank/DDBJ whole genome shotgun (WGS) entry which is preliminary data.</text>
</comment>
<proteinExistence type="predicted"/>
<keyword evidence="3" id="KW-1185">Reference proteome</keyword>
<gene>
    <name evidence="2" type="ORF">PMAYCL1PPCAC_11171</name>
</gene>